<dbReference type="PANTHER" id="PTHR34145:SF46">
    <property type="entry name" value="OS06G0716467 PROTEIN"/>
    <property type="match status" value="1"/>
</dbReference>
<feature type="domain" description="F-box" evidence="2">
    <location>
        <begin position="57"/>
        <end position="93"/>
    </location>
</feature>
<dbReference type="OrthoDB" id="691860at2759"/>
<evidence type="ECO:0000313" key="4">
    <source>
        <dbReference type="Proteomes" id="UP000324897"/>
    </source>
</evidence>
<dbReference type="PROSITE" id="PS50181">
    <property type="entry name" value="FBOX"/>
    <property type="match status" value="1"/>
</dbReference>
<dbReference type="InterPro" id="IPR053772">
    <property type="entry name" value="At1g61320/At1g61330-like"/>
</dbReference>
<feature type="non-terminal residue" evidence="3">
    <location>
        <position position="1"/>
    </location>
</feature>
<dbReference type="CDD" id="cd22160">
    <property type="entry name" value="F-box_AtFBL13-like"/>
    <property type="match status" value="1"/>
</dbReference>
<organism evidence="3 4">
    <name type="scientific">Eragrostis curvula</name>
    <name type="common">weeping love grass</name>
    <dbReference type="NCBI Taxonomy" id="38414"/>
    <lineage>
        <taxon>Eukaryota</taxon>
        <taxon>Viridiplantae</taxon>
        <taxon>Streptophyta</taxon>
        <taxon>Embryophyta</taxon>
        <taxon>Tracheophyta</taxon>
        <taxon>Spermatophyta</taxon>
        <taxon>Magnoliopsida</taxon>
        <taxon>Liliopsida</taxon>
        <taxon>Poales</taxon>
        <taxon>Poaceae</taxon>
        <taxon>PACMAD clade</taxon>
        <taxon>Chloridoideae</taxon>
        <taxon>Eragrostideae</taxon>
        <taxon>Eragrostidinae</taxon>
        <taxon>Eragrostis</taxon>
    </lineage>
</organism>
<feature type="region of interest" description="Disordered" evidence="1">
    <location>
        <begin position="38"/>
        <end position="57"/>
    </location>
</feature>
<dbReference type="SUPFAM" id="SSF81383">
    <property type="entry name" value="F-box domain"/>
    <property type="match status" value="1"/>
</dbReference>
<dbReference type="InterPro" id="IPR001810">
    <property type="entry name" value="F-box_dom"/>
</dbReference>
<dbReference type="Proteomes" id="UP000324897">
    <property type="component" value="Unassembled WGS sequence"/>
</dbReference>
<dbReference type="Gene3D" id="1.20.1280.50">
    <property type="match status" value="1"/>
</dbReference>
<dbReference type="Pfam" id="PF00646">
    <property type="entry name" value="F-box"/>
    <property type="match status" value="1"/>
</dbReference>
<gene>
    <name evidence="3" type="ORF">EJB05_09897</name>
</gene>
<dbReference type="Gene3D" id="3.80.10.10">
    <property type="entry name" value="Ribonuclease Inhibitor"/>
    <property type="match status" value="1"/>
</dbReference>
<accession>A0A5J9W7K6</accession>
<dbReference type="Pfam" id="PF23622">
    <property type="entry name" value="LRR_At1g61320_AtMIF1"/>
    <property type="match status" value="1"/>
</dbReference>
<dbReference type="SMART" id="SM00256">
    <property type="entry name" value="FBOX"/>
    <property type="match status" value="1"/>
</dbReference>
<dbReference type="EMBL" id="RWGY01000005">
    <property type="protein sequence ID" value="TVU43424.1"/>
    <property type="molecule type" value="Genomic_DNA"/>
</dbReference>
<evidence type="ECO:0000313" key="3">
    <source>
        <dbReference type="EMBL" id="TVU43424.1"/>
    </source>
</evidence>
<feature type="compositionally biased region" description="Polar residues" evidence="1">
    <location>
        <begin position="13"/>
        <end position="22"/>
    </location>
</feature>
<name>A0A5J9W7K6_9POAL</name>
<feature type="region of interest" description="Disordered" evidence="1">
    <location>
        <begin position="1"/>
        <end position="22"/>
    </location>
</feature>
<dbReference type="InterPro" id="IPR053781">
    <property type="entry name" value="F-box_AtFBL13-like"/>
</dbReference>
<dbReference type="AlphaFoldDB" id="A0A5J9W7K6"/>
<dbReference type="InterPro" id="IPR036047">
    <property type="entry name" value="F-box-like_dom_sf"/>
</dbReference>
<comment type="caution">
    <text evidence="3">The sequence shown here is derived from an EMBL/GenBank/DDBJ whole genome shotgun (WGS) entry which is preliminary data.</text>
</comment>
<evidence type="ECO:0000256" key="1">
    <source>
        <dbReference type="SAM" id="MobiDB-lite"/>
    </source>
</evidence>
<reference evidence="3 4" key="1">
    <citation type="journal article" date="2019" name="Sci. Rep.">
        <title>A high-quality genome of Eragrostis curvula grass provides insights into Poaceae evolution and supports new strategies to enhance forage quality.</title>
        <authorList>
            <person name="Carballo J."/>
            <person name="Santos B.A.C.M."/>
            <person name="Zappacosta D."/>
            <person name="Garbus I."/>
            <person name="Selva J.P."/>
            <person name="Gallo C.A."/>
            <person name="Diaz A."/>
            <person name="Albertini E."/>
            <person name="Caccamo M."/>
            <person name="Echenique V."/>
        </authorList>
    </citation>
    <scope>NUCLEOTIDE SEQUENCE [LARGE SCALE GENOMIC DNA]</scope>
    <source>
        <strain evidence="4">cv. Victoria</strain>
        <tissue evidence="3">Leaf</tissue>
    </source>
</reference>
<protein>
    <recommendedName>
        <fullName evidence="2">F-box domain-containing protein</fullName>
    </recommendedName>
</protein>
<proteinExistence type="predicted"/>
<dbReference type="PANTHER" id="PTHR34145">
    <property type="entry name" value="OS02G0105600 PROTEIN"/>
    <property type="match status" value="1"/>
</dbReference>
<dbReference type="InterPro" id="IPR032675">
    <property type="entry name" value="LRR_dom_sf"/>
</dbReference>
<evidence type="ECO:0000259" key="2">
    <source>
        <dbReference type="PROSITE" id="PS50181"/>
    </source>
</evidence>
<dbReference type="SUPFAM" id="SSF52058">
    <property type="entry name" value="L domain-like"/>
    <property type="match status" value="1"/>
</dbReference>
<dbReference type="InterPro" id="IPR055357">
    <property type="entry name" value="LRR_At1g61320_AtMIF1"/>
</dbReference>
<dbReference type="Gramene" id="TVU43424">
    <property type="protein sequence ID" value="TVU43424"/>
    <property type="gene ID" value="EJB05_09897"/>
</dbReference>
<sequence>MANGGAGQKRQASESAMTGALQSLQEEAATTKIRRLEHHRSARDALAQQPLPTPPFSVGMEDLPEDIQRHILSMLPLKEAARTSIVSRNWRELWTCHPNLCFDGSKQQSTDEDSMKIKGAKFIETVNSIVQQHSGAVLNKFSIRFLLKKESSDHLDRWICFAAACKARIMDINLWPNALKAPVGKNYNYPLEALGSQDGPFIQSLFLKHVSLKPHSDIAGFTKLRRLHLNNVIINGDLRGLLNNCCALEDLEIFKCYGAWDLRVSLHLNKLRHMLISLVPTSSIDFHVTGLTHFEYKGQARPIVLHGCSQLEKVSLTFKAGSFERDKDLVSYAFNKLPAISAVKVLNVRADMIEREPVWTSQMLYTTGVGFWSGEAIGLFSSSMGLHRLKKVHMSGFRCYRPQMELLCGILGKGATLENVTIQTNPYTVSSHNYESYIREWARHTSERFGKTIHVVN</sequence>
<keyword evidence="4" id="KW-1185">Reference proteome</keyword>